<evidence type="ECO:0000259" key="1">
    <source>
        <dbReference type="Pfam" id="PF20448"/>
    </source>
</evidence>
<gene>
    <name evidence="2" type="ORF">DI598_17785</name>
</gene>
<evidence type="ECO:0000313" key="3">
    <source>
        <dbReference type="Proteomes" id="UP000249645"/>
    </source>
</evidence>
<evidence type="ECO:0000313" key="2">
    <source>
        <dbReference type="EMBL" id="PZP41813.1"/>
    </source>
</evidence>
<protein>
    <recommendedName>
        <fullName evidence="1">DUF6705 domain-containing protein</fullName>
    </recommendedName>
</protein>
<sequence>MKDIFLIAILMISLSCKSQELPLNSNPFESPQNSYLKDINNELNPYVGTYKASFNGKQITLYITKETKKYFDRISYKIYKDVLSVKYTVQNSSGQILQSTQNQVF</sequence>
<feature type="domain" description="DUF6705" evidence="1">
    <location>
        <begin position="1"/>
        <end position="92"/>
    </location>
</feature>
<proteinExistence type="predicted"/>
<dbReference type="InterPro" id="IPR046551">
    <property type="entry name" value="DUF6705"/>
</dbReference>
<dbReference type="EMBL" id="QFOI01000484">
    <property type="protein sequence ID" value="PZP41813.1"/>
    <property type="molecule type" value="Genomic_DNA"/>
</dbReference>
<dbReference type="AlphaFoldDB" id="A0A2W5EH13"/>
<dbReference type="PROSITE" id="PS51257">
    <property type="entry name" value="PROKAR_LIPOPROTEIN"/>
    <property type="match status" value="1"/>
</dbReference>
<reference evidence="2 3" key="1">
    <citation type="submission" date="2017-11" db="EMBL/GenBank/DDBJ databases">
        <title>Infants hospitalized years apart are colonized by the same room-sourced microbial strains.</title>
        <authorList>
            <person name="Brooks B."/>
            <person name="Olm M.R."/>
            <person name="Firek B.A."/>
            <person name="Baker R."/>
            <person name="Thomas B.C."/>
            <person name="Morowitz M.J."/>
            <person name="Banfield J.F."/>
        </authorList>
    </citation>
    <scope>NUCLEOTIDE SEQUENCE [LARGE SCALE GENOMIC DNA]</scope>
    <source>
        <strain evidence="2">S2_009_000_R2_76</strain>
    </source>
</reference>
<organism evidence="2 3">
    <name type="scientific">Pseudopedobacter saltans</name>
    <dbReference type="NCBI Taxonomy" id="151895"/>
    <lineage>
        <taxon>Bacteria</taxon>
        <taxon>Pseudomonadati</taxon>
        <taxon>Bacteroidota</taxon>
        <taxon>Sphingobacteriia</taxon>
        <taxon>Sphingobacteriales</taxon>
        <taxon>Sphingobacteriaceae</taxon>
        <taxon>Pseudopedobacter</taxon>
    </lineage>
</organism>
<dbReference type="Proteomes" id="UP000249645">
    <property type="component" value="Unassembled WGS sequence"/>
</dbReference>
<feature type="non-terminal residue" evidence="2">
    <location>
        <position position="105"/>
    </location>
</feature>
<comment type="caution">
    <text evidence="2">The sequence shown here is derived from an EMBL/GenBank/DDBJ whole genome shotgun (WGS) entry which is preliminary data.</text>
</comment>
<dbReference type="Pfam" id="PF20448">
    <property type="entry name" value="DUF6705"/>
    <property type="match status" value="1"/>
</dbReference>
<name>A0A2W5EH13_9SPHI</name>
<accession>A0A2W5EH13</accession>